<evidence type="ECO:0000313" key="4">
    <source>
        <dbReference type="Proteomes" id="UP001201980"/>
    </source>
</evidence>
<dbReference type="GO" id="GO:0140849">
    <property type="term" value="F:ATP-dependent H2AZ histone chaperone activity"/>
    <property type="evidence" value="ECO:0007669"/>
    <property type="project" value="InterPro"/>
</dbReference>
<feature type="region of interest" description="Disordered" evidence="1">
    <location>
        <begin position="1"/>
        <end position="127"/>
    </location>
</feature>
<dbReference type="PANTHER" id="PTHR28108:SF1">
    <property type="entry name" value="SWR1-COMPLEX PROTEIN 3"/>
    <property type="match status" value="1"/>
</dbReference>
<sequence length="815" mass="85513">MERKRKLPARAAARVEHVAKKRNITPPVDSGSKSRSLTPQASGTGSGPGTGARTGGSGASGKDTPSLETQQPSQQPPTQNPLPKSIQPGKALPTVEQPQPEDLPAKEFQSLTESGVLPESLSRSRQKWVDGLFEKYWTKPSKRKGVVENPKNPPKETMHKLGLVTITVEPHVFEATMYTVKDPRPEPPTPTTRPHLQYGPPNGVMPPSATPRSATPATPSAAATVPALSTSESQAATASKTAEKSATPSEDLTTKVKTEPGTEQPAQPAPPLQLPQAAATATADTAPGLSAVAAPTRPITSPRGMESVLSPPLAPSTHTGGPAAASQQLGTSTAPRPPTGSTNPSPALSIASITTPVPAAGPAQAVTVRPSPTAATSSSSRPATANASSAAQRPGADPIIVTLAEKASADPFLRELMKRVASGDAQKDELAHFQKIIDQITAEHKLKGGEQGPSAGRLIVGGKSVKYYSDEVNSILSIVLRSNPRQRGVDLKPPINSNPLIIALLRKALDDTATKEMVQRISEGKARFSDATDLKAILDSLKTAIVSDVKATNLKEKGPMAVKVSQPQPQLQPSAPSASSSQALRSKGPPPPPPIKRDISNVVFEFAGGSGDRYLFPKFSILEPQNGGQQVIASFLIVRKGSTSDYGGDPTLDYYQPVTVRVFAHSAKHLEALQKVVAPRDEAQRYMENIMDNMTRAEYVLLAMRLPKEENKDESRNVTADSGTMLNGNQNAGGNGNGNGIASGVNTPKTEPGLAPGGPAIIHQPTPPAVLWKVTPPPLRPSPVVRKAVNAVGADDDGGYQNLISKVAKKTEEVA</sequence>
<comment type="caution">
    <text evidence="3">The sequence shown here is derived from an EMBL/GenBank/DDBJ whole genome shotgun (WGS) entry which is preliminary data.</text>
</comment>
<feature type="region of interest" description="Disordered" evidence="1">
    <location>
        <begin position="177"/>
        <end position="394"/>
    </location>
</feature>
<feature type="compositionally biased region" description="Polar residues" evidence="1">
    <location>
        <begin position="717"/>
        <end position="726"/>
    </location>
</feature>
<feature type="region of interest" description="Disordered" evidence="1">
    <location>
        <begin position="141"/>
        <end position="161"/>
    </location>
</feature>
<dbReference type="AlphaFoldDB" id="A0AAD5WMZ5"/>
<feature type="compositionally biased region" description="Gly residues" evidence="1">
    <location>
        <begin position="44"/>
        <end position="59"/>
    </location>
</feature>
<feature type="region of interest" description="Disordered" evidence="1">
    <location>
        <begin position="710"/>
        <end position="750"/>
    </location>
</feature>
<protein>
    <recommendedName>
        <fullName evidence="2">SWR1-complex protein 3 domain-containing protein</fullName>
    </recommendedName>
</protein>
<feature type="compositionally biased region" description="Polar residues" evidence="1">
    <location>
        <begin position="31"/>
        <end position="40"/>
    </location>
</feature>
<evidence type="ECO:0000256" key="1">
    <source>
        <dbReference type="SAM" id="MobiDB-lite"/>
    </source>
</evidence>
<name>A0AAD5WMZ5_9PEZI</name>
<dbReference type="GO" id="GO:0000812">
    <property type="term" value="C:Swr1 complex"/>
    <property type="evidence" value="ECO:0007669"/>
    <property type="project" value="InterPro"/>
</dbReference>
<reference evidence="3" key="1">
    <citation type="submission" date="2022-07" db="EMBL/GenBank/DDBJ databases">
        <title>Draft genome sequence of Zalerion maritima ATCC 34329, a (micro)plastics degrading marine fungus.</title>
        <authorList>
            <person name="Paco A."/>
            <person name="Goncalves M.F.M."/>
            <person name="Rocha-Santos T.A.P."/>
            <person name="Alves A."/>
        </authorList>
    </citation>
    <scope>NUCLEOTIDE SEQUENCE</scope>
    <source>
        <strain evidence="3">ATCC 34329</strain>
    </source>
</reference>
<dbReference type="Pfam" id="PF24707">
    <property type="entry name" value="Swc3"/>
    <property type="match status" value="1"/>
</dbReference>
<accession>A0AAD5WMZ5</accession>
<feature type="compositionally biased region" description="Low complexity" evidence="1">
    <location>
        <begin position="60"/>
        <end position="73"/>
    </location>
</feature>
<feature type="compositionally biased region" description="Low complexity" evidence="1">
    <location>
        <begin position="565"/>
        <end position="584"/>
    </location>
</feature>
<feature type="compositionally biased region" description="Gly residues" evidence="1">
    <location>
        <begin position="731"/>
        <end position="741"/>
    </location>
</feature>
<dbReference type="EMBL" id="JAKWBI020000470">
    <property type="protein sequence ID" value="KAJ2894647.1"/>
    <property type="molecule type" value="Genomic_DNA"/>
</dbReference>
<evidence type="ECO:0000313" key="3">
    <source>
        <dbReference type="EMBL" id="KAJ2894647.1"/>
    </source>
</evidence>
<gene>
    <name evidence="3" type="ORF">MKZ38_007372</name>
</gene>
<dbReference type="InterPro" id="IPR037651">
    <property type="entry name" value="Swc3"/>
</dbReference>
<feature type="compositionally biased region" description="Low complexity" evidence="1">
    <location>
        <begin position="274"/>
        <end position="287"/>
    </location>
</feature>
<dbReference type="Proteomes" id="UP001201980">
    <property type="component" value="Unassembled WGS sequence"/>
</dbReference>
<dbReference type="PANTHER" id="PTHR28108">
    <property type="entry name" value="SWR1-COMPLEX PROTEIN 3"/>
    <property type="match status" value="1"/>
</dbReference>
<organism evidence="3 4">
    <name type="scientific">Zalerion maritima</name>
    <dbReference type="NCBI Taxonomy" id="339359"/>
    <lineage>
        <taxon>Eukaryota</taxon>
        <taxon>Fungi</taxon>
        <taxon>Dikarya</taxon>
        <taxon>Ascomycota</taxon>
        <taxon>Pezizomycotina</taxon>
        <taxon>Sordariomycetes</taxon>
        <taxon>Lulworthiomycetidae</taxon>
        <taxon>Lulworthiales</taxon>
        <taxon>Lulworthiaceae</taxon>
        <taxon>Zalerion</taxon>
    </lineage>
</organism>
<feature type="compositionally biased region" description="Polar residues" evidence="1">
    <location>
        <begin position="325"/>
        <end position="355"/>
    </location>
</feature>
<dbReference type="InterPro" id="IPR057558">
    <property type="entry name" value="Swc3_dom"/>
</dbReference>
<feature type="compositionally biased region" description="Low complexity" evidence="1">
    <location>
        <begin position="370"/>
        <end position="391"/>
    </location>
</feature>
<evidence type="ECO:0000259" key="2">
    <source>
        <dbReference type="Pfam" id="PF24707"/>
    </source>
</evidence>
<proteinExistence type="predicted"/>
<feature type="region of interest" description="Disordered" evidence="1">
    <location>
        <begin position="558"/>
        <end position="598"/>
    </location>
</feature>
<feature type="compositionally biased region" description="Low complexity" evidence="1">
    <location>
        <begin position="206"/>
        <end position="247"/>
    </location>
</feature>
<feature type="domain" description="SWR1-complex protein 3" evidence="2">
    <location>
        <begin position="92"/>
        <end position="183"/>
    </location>
</feature>
<keyword evidence="4" id="KW-1185">Reference proteome</keyword>